<dbReference type="Proteomes" id="UP000253094">
    <property type="component" value="Unassembled WGS sequence"/>
</dbReference>
<keyword evidence="5" id="KW-1185">Reference proteome</keyword>
<dbReference type="PANTHER" id="PTHR42760:SF115">
    <property type="entry name" value="3-OXOACYL-[ACYL-CARRIER-PROTEIN] REDUCTASE FABG"/>
    <property type="match status" value="1"/>
</dbReference>
<sequence>MRAPADPAPPAGAYLARLFSLSGRTALVTGGSSGIGYAMAEAIGRAGAAVVVVARRPPELAEAVAALRAQGVRAGSIAADLAEAEAVRDVCARAASFFGEIDILANVAANNIRRPMAELTPDDHDLTMRVNVTAPFLLGQHFGPRMAARGWGRIINVGSQQSISAFGDSGVYGVSKAAIAGLTRSQAEAWSRHGVSVNTVIPGFVLTPLTAPAQAVPGRVEAMAARSMIGRNGLPSDFAGAAVLLAGDGAAYITGQTLYVDGGFSVH</sequence>
<dbReference type="FunFam" id="3.40.50.720:FF:000084">
    <property type="entry name" value="Short-chain dehydrogenase reductase"/>
    <property type="match status" value="1"/>
</dbReference>
<name>A0A367EPV4_9ACTN</name>
<organism evidence="4 5">
    <name type="scientific">Sphaerisporangium album</name>
    <dbReference type="NCBI Taxonomy" id="509200"/>
    <lineage>
        <taxon>Bacteria</taxon>
        <taxon>Bacillati</taxon>
        <taxon>Actinomycetota</taxon>
        <taxon>Actinomycetes</taxon>
        <taxon>Streptosporangiales</taxon>
        <taxon>Streptosporangiaceae</taxon>
        <taxon>Sphaerisporangium</taxon>
    </lineage>
</organism>
<dbReference type="SUPFAM" id="SSF51735">
    <property type="entry name" value="NAD(P)-binding Rossmann-fold domains"/>
    <property type="match status" value="1"/>
</dbReference>
<gene>
    <name evidence="4" type="ORF">DQ384_37800</name>
</gene>
<evidence type="ECO:0000313" key="5">
    <source>
        <dbReference type="Proteomes" id="UP000253094"/>
    </source>
</evidence>
<dbReference type="OrthoDB" id="286404at2"/>
<dbReference type="PRINTS" id="PR00081">
    <property type="entry name" value="GDHRDH"/>
</dbReference>
<dbReference type="InterPro" id="IPR036291">
    <property type="entry name" value="NAD(P)-bd_dom_sf"/>
</dbReference>
<feature type="domain" description="Ketoreductase" evidence="3">
    <location>
        <begin position="24"/>
        <end position="204"/>
    </location>
</feature>
<dbReference type="Gene3D" id="3.40.50.720">
    <property type="entry name" value="NAD(P)-binding Rossmann-like Domain"/>
    <property type="match status" value="1"/>
</dbReference>
<evidence type="ECO:0000256" key="1">
    <source>
        <dbReference type="ARBA" id="ARBA00006484"/>
    </source>
</evidence>
<dbReference type="InterPro" id="IPR002347">
    <property type="entry name" value="SDR_fam"/>
</dbReference>
<dbReference type="RefSeq" id="WP_114033691.1">
    <property type="nucleotide sequence ID" value="NZ_QOIL01000033.1"/>
</dbReference>
<dbReference type="PROSITE" id="PS00061">
    <property type="entry name" value="ADH_SHORT"/>
    <property type="match status" value="1"/>
</dbReference>
<dbReference type="EMBL" id="QOIL01000033">
    <property type="protein sequence ID" value="RCG20114.1"/>
    <property type="molecule type" value="Genomic_DNA"/>
</dbReference>
<reference evidence="4 5" key="1">
    <citation type="submission" date="2018-06" db="EMBL/GenBank/DDBJ databases">
        <title>Sphaerisporangium craniellae sp. nov., isolated from a marine sponge in the South China Sea.</title>
        <authorList>
            <person name="Li L."/>
        </authorList>
    </citation>
    <scope>NUCLEOTIDE SEQUENCE [LARGE SCALE GENOMIC DNA]</scope>
    <source>
        <strain evidence="4 5">CCTCC AA 208026</strain>
    </source>
</reference>
<dbReference type="InterPro" id="IPR057326">
    <property type="entry name" value="KR_dom"/>
</dbReference>
<dbReference type="SMART" id="SM00822">
    <property type="entry name" value="PKS_KR"/>
    <property type="match status" value="1"/>
</dbReference>
<dbReference type="AlphaFoldDB" id="A0A367EPV4"/>
<evidence type="ECO:0000259" key="3">
    <source>
        <dbReference type="SMART" id="SM00822"/>
    </source>
</evidence>
<comment type="similarity">
    <text evidence="1">Belongs to the short-chain dehydrogenases/reductases (SDR) family.</text>
</comment>
<dbReference type="PRINTS" id="PR00080">
    <property type="entry name" value="SDRFAMILY"/>
</dbReference>
<keyword evidence="2" id="KW-0560">Oxidoreductase</keyword>
<dbReference type="PANTHER" id="PTHR42760">
    <property type="entry name" value="SHORT-CHAIN DEHYDROGENASES/REDUCTASES FAMILY MEMBER"/>
    <property type="match status" value="1"/>
</dbReference>
<comment type="caution">
    <text evidence="4">The sequence shown here is derived from an EMBL/GenBank/DDBJ whole genome shotgun (WGS) entry which is preliminary data.</text>
</comment>
<proteinExistence type="inferred from homology"/>
<accession>A0A367EPV4</accession>
<dbReference type="InterPro" id="IPR020904">
    <property type="entry name" value="Sc_DH/Rdtase_CS"/>
</dbReference>
<dbReference type="Pfam" id="PF13561">
    <property type="entry name" value="adh_short_C2"/>
    <property type="match status" value="1"/>
</dbReference>
<evidence type="ECO:0000256" key="2">
    <source>
        <dbReference type="ARBA" id="ARBA00023002"/>
    </source>
</evidence>
<dbReference type="GO" id="GO:0016616">
    <property type="term" value="F:oxidoreductase activity, acting on the CH-OH group of donors, NAD or NADP as acceptor"/>
    <property type="evidence" value="ECO:0007669"/>
    <property type="project" value="TreeGrafter"/>
</dbReference>
<protein>
    <submittedName>
        <fullName evidence="4">SDR family NAD(P)-dependent oxidoreductase</fullName>
    </submittedName>
</protein>
<evidence type="ECO:0000313" key="4">
    <source>
        <dbReference type="EMBL" id="RCG20114.1"/>
    </source>
</evidence>